<evidence type="ECO:0000313" key="8">
    <source>
        <dbReference type="Proteomes" id="UP001249851"/>
    </source>
</evidence>
<evidence type="ECO:0000256" key="4">
    <source>
        <dbReference type="ARBA" id="ARBA00022989"/>
    </source>
</evidence>
<dbReference type="Pfam" id="PF13676">
    <property type="entry name" value="TIR_2"/>
    <property type="match status" value="1"/>
</dbReference>
<dbReference type="Gene3D" id="3.40.50.10140">
    <property type="entry name" value="Toll/interleukin-1 receptor homology (TIR) domain"/>
    <property type="match status" value="1"/>
</dbReference>
<gene>
    <name evidence="7" type="ORF">P5673_006412</name>
</gene>
<dbReference type="GO" id="GO:0005886">
    <property type="term" value="C:plasma membrane"/>
    <property type="evidence" value="ECO:0007669"/>
    <property type="project" value="TreeGrafter"/>
</dbReference>
<reference evidence="7" key="1">
    <citation type="journal article" date="2023" name="G3 (Bethesda)">
        <title>Whole genome assembly and annotation of the endangered Caribbean coral Acropora cervicornis.</title>
        <authorList>
            <person name="Selwyn J.D."/>
            <person name="Vollmer S.V."/>
        </authorList>
    </citation>
    <scope>NUCLEOTIDE SEQUENCE</scope>
    <source>
        <strain evidence="7">K2</strain>
    </source>
</reference>
<dbReference type="EMBL" id="JARQWQ010000010">
    <property type="protein sequence ID" value="KAK2569475.1"/>
    <property type="molecule type" value="Genomic_DNA"/>
</dbReference>
<keyword evidence="5" id="KW-0472">Membrane</keyword>
<dbReference type="PANTHER" id="PTHR24365:SF522">
    <property type="entry name" value="LOW QUALITY PROTEIN: TOLL-LIKE RECEPTOR 13-RELATED"/>
    <property type="match status" value="1"/>
</dbReference>
<dbReference type="Proteomes" id="UP001249851">
    <property type="component" value="Unassembled WGS sequence"/>
</dbReference>
<evidence type="ECO:0000256" key="3">
    <source>
        <dbReference type="ARBA" id="ARBA00022729"/>
    </source>
</evidence>
<comment type="caution">
    <text evidence="7">The sequence shown here is derived from an EMBL/GenBank/DDBJ whole genome shotgun (WGS) entry which is preliminary data.</text>
</comment>
<organism evidence="7 8">
    <name type="scientific">Acropora cervicornis</name>
    <name type="common">Staghorn coral</name>
    <dbReference type="NCBI Taxonomy" id="6130"/>
    <lineage>
        <taxon>Eukaryota</taxon>
        <taxon>Metazoa</taxon>
        <taxon>Cnidaria</taxon>
        <taxon>Anthozoa</taxon>
        <taxon>Hexacorallia</taxon>
        <taxon>Scleractinia</taxon>
        <taxon>Astrocoeniina</taxon>
        <taxon>Acroporidae</taxon>
        <taxon>Acropora</taxon>
    </lineage>
</organism>
<proteinExistence type="predicted"/>
<dbReference type="AlphaFoldDB" id="A0AAD9QXZ7"/>
<reference evidence="7" key="2">
    <citation type="journal article" date="2023" name="Science">
        <title>Genomic signatures of disease resistance in endangered staghorn corals.</title>
        <authorList>
            <person name="Vollmer S.V."/>
            <person name="Selwyn J.D."/>
            <person name="Despard B.A."/>
            <person name="Roesel C.L."/>
        </authorList>
    </citation>
    <scope>NUCLEOTIDE SEQUENCE</scope>
    <source>
        <strain evidence="7">K2</strain>
    </source>
</reference>
<keyword evidence="8" id="KW-1185">Reference proteome</keyword>
<feature type="domain" description="TIR" evidence="6">
    <location>
        <begin position="162"/>
        <end position="236"/>
    </location>
</feature>
<keyword evidence="2" id="KW-0812">Transmembrane</keyword>
<evidence type="ECO:0000256" key="1">
    <source>
        <dbReference type="ARBA" id="ARBA00004370"/>
    </source>
</evidence>
<keyword evidence="7" id="KW-0675">Receptor</keyword>
<evidence type="ECO:0000256" key="2">
    <source>
        <dbReference type="ARBA" id="ARBA00022692"/>
    </source>
</evidence>
<name>A0AAD9QXZ7_ACRCE</name>
<evidence type="ECO:0000256" key="5">
    <source>
        <dbReference type="ARBA" id="ARBA00023136"/>
    </source>
</evidence>
<dbReference type="PROSITE" id="PS50104">
    <property type="entry name" value="TIR"/>
    <property type="match status" value="1"/>
</dbReference>
<sequence length="236" mass="27346">MDLKDASYRSRSMPITRNIYFFEWKSELWEFSCLPFELSSAPRVFTKVMKLLIDASHTSWGVTFENQSTNGEWSMEERKQPIDWLELKTVLLELQSFLSSACGGNVIKVFCDNSTAVASEKSGSDSADVKGYFIVGEWNEILCVKTVKNISTRKELNTSHEFKYHAFIIYSQKDELWLTKKILPLLEERNELKCCIHYRDFEPGKLFHQAMADCVYKSHKVIALISRNVFASNYCN</sequence>
<dbReference type="GO" id="GO:0038023">
    <property type="term" value="F:signaling receptor activity"/>
    <property type="evidence" value="ECO:0007669"/>
    <property type="project" value="TreeGrafter"/>
</dbReference>
<accession>A0AAD9QXZ7</accession>
<dbReference type="SUPFAM" id="SSF52200">
    <property type="entry name" value="Toll/Interleukin receptor TIR domain"/>
    <property type="match status" value="1"/>
</dbReference>
<dbReference type="InterPro" id="IPR035897">
    <property type="entry name" value="Toll_tir_struct_dom_sf"/>
</dbReference>
<evidence type="ECO:0000313" key="7">
    <source>
        <dbReference type="EMBL" id="KAK2569475.1"/>
    </source>
</evidence>
<comment type="subcellular location">
    <subcellularLocation>
        <location evidence="1">Membrane</location>
    </subcellularLocation>
</comment>
<dbReference type="PANTHER" id="PTHR24365">
    <property type="entry name" value="TOLL-LIKE RECEPTOR"/>
    <property type="match status" value="1"/>
</dbReference>
<protein>
    <submittedName>
        <fullName evidence="7">Toll-like receptor 3</fullName>
    </submittedName>
</protein>
<keyword evidence="4" id="KW-1133">Transmembrane helix</keyword>
<dbReference type="InterPro" id="IPR000157">
    <property type="entry name" value="TIR_dom"/>
</dbReference>
<evidence type="ECO:0000259" key="6">
    <source>
        <dbReference type="PROSITE" id="PS50104"/>
    </source>
</evidence>
<dbReference type="GO" id="GO:0002224">
    <property type="term" value="P:toll-like receptor signaling pathway"/>
    <property type="evidence" value="ECO:0007669"/>
    <property type="project" value="TreeGrafter"/>
</dbReference>
<keyword evidence="3" id="KW-0732">Signal</keyword>
<dbReference type="CDD" id="cd09275">
    <property type="entry name" value="RNase_HI_RT_DIRS1"/>
    <property type="match status" value="1"/>
</dbReference>